<evidence type="ECO:0000313" key="4">
    <source>
        <dbReference type="EMBL" id="XDS46444.1"/>
    </source>
</evidence>
<feature type="region of interest" description="Disordered" evidence="2">
    <location>
        <begin position="307"/>
        <end position="327"/>
    </location>
</feature>
<dbReference type="GO" id="GO:0016811">
    <property type="term" value="F:hydrolase activity, acting on carbon-nitrogen (but not peptide) bonds, in linear amides"/>
    <property type="evidence" value="ECO:0007669"/>
    <property type="project" value="TreeGrafter"/>
</dbReference>
<dbReference type="PANTHER" id="PTHR43674:SF2">
    <property type="entry name" value="BETA-UREIDOPROPIONASE"/>
    <property type="match status" value="1"/>
</dbReference>
<evidence type="ECO:0000313" key="6">
    <source>
        <dbReference type="EMBL" id="XDS50002.1"/>
    </source>
</evidence>
<dbReference type="InterPro" id="IPR003010">
    <property type="entry name" value="C-N_Hydrolase"/>
</dbReference>
<feature type="compositionally biased region" description="Polar residues" evidence="2">
    <location>
        <begin position="307"/>
        <end position="316"/>
    </location>
</feature>
<dbReference type="AlphaFoldDB" id="A0AB39UC17"/>
<sequence length="327" mass="36238">MTETRTLTIALAQYAQLQVSDSNAFDRFATTVREICKAHDAQGNRPELVAFPEMHLFGTGTLDEFQARELQGNVAVDIPLDRADPMNPADDSMLAKCSDLARELNVWLIPGTFCENNSAGDIYNTAVVFSPEGRIAGSYRKICPWRPYEHYAPGKSFTVIDIPGKGRLGLTICYDAWFPEISRQVAWLGADIIVNLVRTTTPDRRQELVLARATAITNQVFVASVNAAAPEGVGQSLLVDPEGEILTASEGSGEDLLLETIDLASVDRVRQVGTAGSNRLWEQFLPDDPEIPLPLYEGHIKPVRWQPQQTTISYEANRNRKGHRDDR</sequence>
<name>A0AB39UC17_9BIFI</name>
<dbReference type="EMBL" id="CP129683">
    <property type="protein sequence ID" value="XDS50002.1"/>
    <property type="molecule type" value="Genomic_DNA"/>
</dbReference>
<reference evidence="4" key="1">
    <citation type="submission" date="2023-07" db="EMBL/GenBank/DDBJ databases">
        <title>Bifidobacterium aquikefiriaerophilum sp. nov. and Bifidobacterium eccum sp. nov., isolated from water kefir.</title>
        <authorList>
            <person name="Breselge S."/>
            <person name="Bellassi P."/>
            <person name="Barcenilla C."/>
            <person name="Alvarez-Ordonez A."/>
            <person name="Morelli L."/>
            <person name="Cotter P.D."/>
        </authorList>
    </citation>
    <scope>NUCLEOTIDE SEQUENCE</scope>
    <source>
        <strain evidence="6">WK012_4_13</strain>
        <strain evidence="5">WK013_4_14</strain>
        <strain evidence="4">WK048_4_13</strain>
    </source>
</reference>
<dbReference type="SUPFAM" id="SSF56317">
    <property type="entry name" value="Carbon-nitrogen hydrolase"/>
    <property type="match status" value="1"/>
</dbReference>
<organism evidence="4">
    <name type="scientific">Bifidobacterium fermentum</name>
    <dbReference type="NCBI Taxonomy" id="3059035"/>
    <lineage>
        <taxon>Bacteria</taxon>
        <taxon>Bacillati</taxon>
        <taxon>Actinomycetota</taxon>
        <taxon>Actinomycetes</taxon>
        <taxon>Bifidobacteriales</taxon>
        <taxon>Bifidobacteriaceae</taxon>
        <taxon>Bifidobacterium</taxon>
    </lineage>
</organism>
<keyword evidence="1 4" id="KW-0378">Hydrolase</keyword>
<gene>
    <name evidence="6" type="ORF">QN062_06210</name>
    <name evidence="5" type="ORF">QN216_00405</name>
    <name evidence="4" type="ORF">QN217_10040</name>
</gene>
<dbReference type="Gene3D" id="3.60.110.10">
    <property type="entry name" value="Carbon-nitrogen hydrolase"/>
    <property type="match status" value="1"/>
</dbReference>
<evidence type="ECO:0000256" key="1">
    <source>
        <dbReference type="ARBA" id="ARBA00022801"/>
    </source>
</evidence>
<evidence type="ECO:0000313" key="5">
    <source>
        <dbReference type="EMBL" id="XDS48775.1"/>
    </source>
</evidence>
<dbReference type="RefSeq" id="WP_369340974.1">
    <property type="nucleotide sequence ID" value="NZ_CP129675.1"/>
</dbReference>
<dbReference type="CDD" id="cd07197">
    <property type="entry name" value="nitrilase"/>
    <property type="match status" value="1"/>
</dbReference>
<evidence type="ECO:0000259" key="3">
    <source>
        <dbReference type="PROSITE" id="PS50263"/>
    </source>
</evidence>
<dbReference type="InterPro" id="IPR036526">
    <property type="entry name" value="C-N_Hydrolase_sf"/>
</dbReference>
<dbReference type="PROSITE" id="PS50263">
    <property type="entry name" value="CN_HYDROLASE"/>
    <property type="match status" value="1"/>
</dbReference>
<feature type="domain" description="CN hydrolase" evidence="3">
    <location>
        <begin position="7"/>
        <end position="263"/>
    </location>
</feature>
<dbReference type="Pfam" id="PF00795">
    <property type="entry name" value="CN_hydrolase"/>
    <property type="match status" value="1"/>
</dbReference>
<protein>
    <submittedName>
        <fullName evidence="4">Carbon-nitrogen hydrolase family protein</fullName>
    </submittedName>
</protein>
<dbReference type="KEGG" id="bfk:QN062_06210"/>
<proteinExistence type="predicted"/>
<dbReference type="EMBL" id="CP129682">
    <property type="protein sequence ID" value="XDS48775.1"/>
    <property type="molecule type" value="Genomic_DNA"/>
</dbReference>
<accession>A0AB39UC17</accession>
<dbReference type="EMBL" id="CP129675">
    <property type="protein sequence ID" value="XDS46444.1"/>
    <property type="molecule type" value="Genomic_DNA"/>
</dbReference>
<dbReference type="PANTHER" id="PTHR43674">
    <property type="entry name" value="NITRILASE C965.09-RELATED"/>
    <property type="match status" value="1"/>
</dbReference>
<evidence type="ECO:0000256" key="2">
    <source>
        <dbReference type="SAM" id="MobiDB-lite"/>
    </source>
</evidence>
<dbReference type="InterPro" id="IPR050345">
    <property type="entry name" value="Aliph_Amidase/BUP"/>
</dbReference>